<dbReference type="InterPro" id="IPR050812">
    <property type="entry name" value="Preph/Arog_dehydrog"/>
</dbReference>
<evidence type="ECO:0000256" key="8">
    <source>
        <dbReference type="ARBA" id="ARBA00023141"/>
    </source>
</evidence>
<keyword evidence="8" id="KW-0028">Amino-acid biosynthesis</keyword>
<dbReference type="EMBL" id="FNFP01000001">
    <property type="protein sequence ID" value="SDJ96570.1"/>
    <property type="molecule type" value="Genomic_DNA"/>
</dbReference>
<dbReference type="InterPro" id="IPR008927">
    <property type="entry name" value="6-PGluconate_DH-like_C_sf"/>
</dbReference>
<sequence>MHPFNNIVIIGVGLIGGSIALSLKKAGYRGKIIGCDLSQEALEEAKALGVIDMGYSSLKDAVQGADLVIVATPVGYYSGIFKEIAPFLPKNVIVTDVGSVKGYVEKAASKDLPQDIQFIGGHPMAGSEKGGIKAATPFLYENAYYFLTPNSNTKEDTINKLKTFVEILGAYPVIVEPQQHDKIVALISHIPHLAAVLLANMLDRQNSISYIPFVGGGFRDTTRIAAGNPHMWKDIFFLNQTEVLEGIEALEDMLEEFKHLLKTQGYKGVLETLEKAKLIRDSIPHTYRDYIPPLYDLIIDVEDRPGILGELTQIIGNHKINIKEIEILHERQGEKGAVRIGLASKEEQEKAFYILREGGFPLTYRKGEIEDVGNK</sequence>
<dbReference type="InterPro" id="IPR045865">
    <property type="entry name" value="ACT-like_dom_sf"/>
</dbReference>
<accession>A0A1G8Y3E6</accession>
<dbReference type="InterPro" id="IPR002912">
    <property type="entry name" value="ACT_dom"/>
</dbReference>
<keyword evidence="7" id="KW-0520">NAD</keyword>
<evidence type="ECO:0000313" key="13">
    <source>
        <dbReference type="Proteomes" id="UP000198718"/>
    </source>
</evidence>
<dbReference type="SUPFAM" id="SSF55021">
    <property type="entry name" value="ACT-like"/>
    <property type="match status" value="1"/>
</dbReference>
<name>A0A1G8Y3E6_9FIRM</name>
<evidence type="ECO:0000256" key="7">
    <source>
        <dbReference type="ARBA" id="ARBA00023027"/>
    </source>
</evidence>
<dbReference type="SUPFAM" id="SSF48179">
    <property type="entry name" value="6-phosphogluconate dehydrogenase C-terminal domain-like"/>
    <property type="match status" value="1"/>
</dbReference>
<dbReference type="EC" id="1.3.1.12" evidence="3"/>
<evidence type="ECO:0000256" key="5">
    <source>
        <dbReference type="ARBA" id="ARBA00022498"/>
    </source>
</evidence>
<dbReference type="UniPathway" id="UPA00122">
    <property type="reaction ID" value="UER00961"/>
</dbReference>
<dbReference type="STRING" id="393762.SAMN05660472_00396"/>
<dbReference type="GO" id="GO:0070403">
    <property type="term" value="F:NAD+ binding"/>
    <property type="evidence" value="ECO:0007669"/>
    <property type="project" value="InterPro"/>
</dbReference>
<evidence type="ECO:0000256" key="1">
    <source>
        <dbReference type="ARBA" id="ARBA00005067"/>
    </source>
</evidence>
<comment type="catalytic activity">
    <reaction evidence="9">
        <text>prephenate + NAD(+) = 3-(4-hydroxyphenyl)pyruvate + CO2 + NADH</text>
        <dbReference type="Rhea" id="RHEA:13869"/>
        <dbReference type="ChEBI" id="CHEBI:16526"/>
        <dbReference type="ChEBI" id="CHEBI:29934"/>
        <dbReference type="ChEBI" id="CHEBI:36242"/>
        <dbReference type="ChEBI" id="CHEBI:57540"/>
        <dbReference type="ChEBI" id="CHEBI:57945"/>
        <dbReference type="EC" id="1.3.1.12"/>
    </reaction>
</comment>
<evidence type="ECO:0000259" key="10">
    <source>
        <dbReference type="PROSITE" id="PS51176"/>
    </source>
</evidence>
<dbReference type="InterPro" id="IPR036291">
    <property type="entry name" value="NAD(P)-bd_dom_sf"/>
</dbReference>
<feature type="domain" description="ACT" evidence="11">
    <location>
        <begin position="296"/>
        <end position="374"/>
    </location>
</feature>
<dbReference type="AlphaFoldDB" id="A0A1G8Y3E6"/>
<evidence type="ECO:0000259" key="11">
    <source>
        <dbReference type="PROSITE" id="PS51671"/>
    </source>
</evidence>
<gene>
    <name evidence="12" type="ORF">SAMN05660472_00396</name>
</gene>
<dbReference type="PROSITE" id="PS51176">
    <property type="entry name" value="PDH_ADH"/>
    <property type="match status" value="1"/>
</dbReference>
<dbReference type="SUPFAM" id="SSF51735">
    <property type="entry name" value="NAD(P)-binding Rossmann-fold domains"/>
    <property type="match status" value="1"/>
</dbReference>
<proteinExistence type="inferred from homology"/>
<dbReference type="GO" id="GO:0006571">
    <property type="term" value="P:tyrosine biosynthetic process"/>
    <property type="evidence" value="ECO:0007669"/>
    <property type="project" value="UniProtKB-UniPathway"/>
</dbReference>
<dbReference type="FunFam" id="3.40.50.720:FF:000208">
    <property type="entry name" value="Prephenate dehydrogenase"/>
    <property type="match status" value="1"/>
</dbReference>
<evidence type="ECO:0000256" key="9">
    <source>
        <dbReference type="ARBA" id="ARBA00049260"/>
    </source>
</evidence>
<dbReference type="Gene3D" id="3.30.70.260">
    <property type="match status" value="1"/>
</dbReference>
<dbReference type="RefSeq" id="WP_090549544.1">
    <property type="nucleotide sequence ID" value="NZ_FNFP01000001.1"/>
</dbReference>
<organism evidence="12 13">
    <name type="scientific">Natronincola ferrireducens</name>
    <dbReference type="NCBI Taxonomy" id="393762"/>
    <lineage>
        <taxon>Bacteria</taxon>
        <taxon>Bacillati</taxon>
        <taxon>Bacillota</taxon>
        <taxon>Clostridia</taxon>
        <taxon>Peptostreptococcales</taxon>
        <taxon>Natronincolaceae</taxon>
        <taxon>Natronincola</taxon>
    </lineage>
</organism>
<dbReference type="Gene3D" id="3.40.50.720">
    <property type="entry name" value="NAD(P)-binding Rossmann-like Domain"/>
    <property type="match status" value="1"/>
</dbReference>
<comment type="pathway">
    <text evidence="1">Amino-acid biosynthesis; L-tyrosine biosynthesis; (4-hydroxyphenyl)pyruvate from prephenate (NAD(+) route): step 1/1.</text>
</comment>
<evidence type="ECO:0000256" key="3">
    <source>
        <dbReference type="ARBA" id="ARBA00012068"/>
    </source>
</evidence>
<dbReference type="OrthoDB" id="9802008at2"/>
<evidence type="ECO:0000313" key="12">
    <source>
        <dbReference type="EMBL" id="SDJ96570.1"/>
    </source>
</evidence>
<dbReference type="Pfam" id="PF01842">
    <property type="entry name" value="ACT"/>
    <property type="match status" value="1"/>
</dbReference>
<dbReference type="InterPro" id="IPR003099">
    <property type="entry name" value="Prephen_DH"/>
</dbReference>
<dbReference type="PROSITE" id="PS51671">
    <property type="entry name" value="ACT"/>
    <property type="match status" value="1"/>
</dbReference>
<feature type="domain" description="Prephenate/arogenate dehydrogenase" evidence="10">
    <location>
        <begin position="5"/>
        <end position="291"/>
    </location>
</feature>
<keyword evidence="6" id="KW-0560">Oxidoreductase</keyword>
<dbReference type="CDD" id="cd04909">
    <property type="entry name" value="ACT_PDH-BS"/>
    <property type="match status" value="1"/>
</dbReference>
<dbReference type="InterPro" id="IPR046825">
    <property type="entry name" value="PDH_C"/>
</dbReference>
<dbReference type="GO" id="GO:0008977">
    <property type="term" value="F:prephenate dehydrogenase (NAD+) activity"/>
    <property type="evidence" value="ECO:0007669"/>
    <property type="project" value="UniProtKB-EC"/>
</dbReference>
<reference evidence="12 13" key="1">
    <citation type="submission" date="2016-10" db="EMBL/GenBank/DDBJ databases">
        <authorList>
            <person name="de Groot N.N."/>
        </authorList>
    </citation>
    <scope>NUCLEOTIDE SEQUENCE [LARGE SCALE GENOMIC DNA]</scope>
    <source>
        <strain evidence="12 13">DSM 18346</strain>
    </source>
</reference>
<dbReference type="Pfam" id="PF02153">
    <property type="entry name" value="PDH_N"/>
    <property type="match status" value="1"/>
</dbReference>
<protein>
    <recommendedName>
        <fullName evidence="4">Prephenate dehydrogenase</fullName>
        <ecNumber evidence="3">1.3.1.12</ecNumber>
    </recommendedName>
</protein>
<comment type="similarity">
    <text evidence="2">Belongs to the prephenate/arogenate dehydrogenase family.</text>
</comment>
<keyword evidence="13" id="KW-1185">Reference proteome</keyword>
<dbReference type="Gene3D" id="1.10.3660.10">
    <property type="entry name" value="6-phosphogluconate dehydrogenase C-terminal like domain"/>
    <property type="match status" value="1"/>
</dbReference>
<dbReference type="InterPro" id="IPR046826">
    <property type="entry name" value="PDH_N"/>
</dbReference>
<evidence type="ECO:0000256" key="6">
    <source>
        <dbReference type="ARBA" id="ARBA00023002"/>
    </source>
</evidence>
<evidence type="ECO:0000256" key="2">
    <source>
        <dbReference type="ARBA" id="ARBA00007964"/>
    </source>
</evidence>
<keyword evidence="5" id="KW-0827">Tyrosine biosynthesis</keyword>
<dbReference type="PANTHER" id="PTHR21363:SF0">
    <property type="entry name" value="PREPHENATE DEHYDROGENASE [NADP(+)]"/>
    <property type="match status" value="1"/>
</dbReference>
<dbReference type="GO" id="GO:0004665">
    <property type="term" value="F:prephenate dehydrogenase (NADP+) activity"/>
    <property type="evidence" value="ECO:0007669"/>
    <property type="project" value="InterPro"/>
</dbReference>
<evidence type="ECO:0000256" key="4">
    <source>
        <dbReference type="ARBA" id="ARBA00016891"/>
    </source>
</evidence>
<dbReference type="Pfam" id="PF20463">
    <property type="entry name" value="PDH_C"/>
    <property type="match status" value="1"/>
</dbReference>
<dbReference type="PANTHER" id="PTHR21363">
    <property type="entry name" value="PREPHENATE DEHYDROGENASE"/>
    <property type="match status" value="1"/>
</dbReference>
<dbReference type="Proteomes" id="UP000198718">
    <property type="component" value="Unassembled WGS sequence"/>
</dbReference>
<keyword evidence="8" id="KW-0057">Aromatic amino acid biosynthesis</keyword>